<keyword evidence="7 8" id="KW-0173">Coenzyme A biosynthesis</keyword>
<feature type="binding site" evidence="8">
    <location>
        <begin position="12"/>
        <end position="17"/>
    </location>
    <ligand>
        <name>ATP</name>
        <dbReference type="ChEBI" id="CHEBI:30616"/>
    </ligand>
</feature>
<comment type="pathway">
    <text evidence="8">Cofactor biosynthesis; coenzyme A biosynthesis; CoA from (R)-pantothenate: step 5/5.</text>
</comment>
<keyword evidence="6 8" id="KW-0067">ATP-binding</keyword>
<dbReference type="PROSITE" id="PS51219">
    <property type="entry name" value="DPCK"/>
    <property type="match status" value="1"/>
</dbReference>
<evidence type="ECO:0000313" key="11">
    <source>
        <dbReference type="Proteomes" id="UP001156690"/>
    </source>
</evidence>
<dbReference type="GO" id="GO:0005737">
    <property type="term" value="C:cytoplasm"/>
    <property type="evidence" value="ECO:0007669"/>
    <property type="project" value="UniProtKB-SubCell"/>
</dbReference>
<dbReference type="GO" id="GO:0015937">
    <property type="term" value="P:coenzyme A biosynthetic process"/>
    <property type="evidence" value="ECO:0007669"/>
    <property type="project" value="UniProtKB-UniRule"/>
</dbReference>
<dbReference type="CDD" id="cd02022">
    <property type="entry name" value="DPCK"/>
    <property type="match status" value="1"/>
</dbReference>
<keyword evidence="2 8" id="KW-0963">Cytoplasm</keyword>
<dbReference type="RefSeq" id="WP_126606903.1">
    <property type="nucleotide sequence ID" value="NZ_AP025144.1"/>
</dbReference>
<dbReference type="NCBIfam" id="TIGR00152">
    <property type="entry name" value="dephospho-CoA kinase"/>
    <property type="match status" value="1"/>
</dbReference>
<comment type="similarity">
    <text evidence="1 8">Belongs to the CoaE family.</text>
</comment>
<dbReference type="GO" id="GO:0005524">
    <property type="term" value="F:ATP binding"/>
    <property type="evidence" value="ECO:0007669"/>
    <property type="project" value="UniProtKB-UniRule"/>
</dbReference>
<evidence type="ECO:0000256" key="4">
    <source>
        <dbReference type="ARBA" id="ARBA00022741"/>
    </source>
</evidence>
<evidence type="ECO:0000256" key="6">
    <source>
        <dbReference type="ARBA" id="ARBA00022840"/>
    </source>
</evidence>
<name>A0AAV5NTL5_9VIBR</name>
<reference evidence="11" key="1">
    <citation type="journal article" date="2019" name="Int. J. Syst. Evol. Microbiol.">
        <title>The Global Catalogue of Microorganisms (GCM) 10K type strain sequencing project: providing services to taxonomists for standard genome sequencing and annotation.</title>
        <authorList>
            <consortium name="The Broad Institute Genomics Platform"/>
            <consortium name="The Broad Institute Genome Sequencing Center for Infectious Disease"/>
            <person name="Wu L."/>
            <person name="Ma J."/>
        </authorList>
    </citation>
    <scope>NUCLEOTIDE SEQUENCE [LARGE SCALE GENOMIC DNA]</scope>
    <source>
        <strain evidence="11">NBRC 15640</strain>
    </source>
</reference>
<keyword evidence="4 8" id="KW-0547">Nucleotide-binding</keyword>
<proteinExistence type="inferred from homology"/>
<comment type="subcellular location">
    <subcellularLocation>
        <location evidence="8">Cytoplasm</location>
    </subcellularLocation>
</comment>
<comment type="catalytic activity">
    <reaction evidence="8">
        <text>3'-dephospho-CoA + ATP = ADP + CoA + H(+)</text>
        <dbReference type="Rhea" id="RHEA:18245"/>
        <dbReference type="ChEBI" id="CHEBI:15378"/>
        <dbReference type="ChEBI" id="CHEBI:30616"/>
        <dbReference type="ChEBI" id="CHEBI:57287"/>
        <dbReference type="ChEBI" id="CHEBI:57328"/>
        <dbReference type="ChEBI" id="CHEBI:456216"/>
        <dbReference type="EC" id="2.7.1.24"/>
    </reaction>
</comment>
<dbReference type="Proteomes" id="UP001156690">
    <property type="component" value="Unassembled WGS sequence"/>
</dbReference>
<protein>
    <recommendedName>
        <fullName evidence="8 9">Dephospho-CoA kinase</fullName>
        <ecNumber evidence="8 9">2.7.1.24</ecNumber>
    </recommendedName>
    <alternativeName>
        <fullName evidence="8">Dephosphocoenzyme A kinase</fullName>
    </alternativeName>
</protein>
<accession>A0AAV5NTL5</accession>
<evidence type="ECO:0000256" key="1">
    <source>
        <dbReference type="ARBA" id="ARBA00009018"/>
    </source>
</evidence>
<keyword evidence="11" id="KW-1185">Reference proteome</keyword>
<dbReference type="Gene3D" id="3.40.50.300">
    <property type="entry name" value="P-loop containing nucleotide triphosphate hydrolases"/>
    <property type="match status" value="1"/>
</dbReference>
<dbReference type="EMBL" id="BSNX01000039">
    <property type="protein sequence ID" value="GLQ73828.1"/>
    <property type="molecule type" value="Genomic_DNA"/>
</dbReference>
<dbReference type="AlphaFoldDB" id="A0AAV5NTL5"/>
<dbReference type="InterPro" id="IPR001977">
    <property type="entry name" value="Depp_CoAkinase"/>
</dbReference>
<comment type="caution">
    <text evidence="10">The sequence shown here is derived from an EMBL/GenBank/DDBJ whole genome shotgun (WGS) entry which is preliminary data.</text>
</comment>
<keyword evidence="5 8" id="KW-0418">Kinase</keyword>
<dbReference type="FunFam" id="3.40.50.300:FF:000518">
    <property type="entry name" value="Dephospho-CoA kinase"/>
    <property type="match status" value="1"/>
</dbReference>
<evidence type="ECO:0000256" key="5">
    <source>
        <dbReference type="ARBA" id="ARBA00022777"/>
    </source>
</evidence>
<dbReference type="Pfam" id="PF01121">
    <property type="entry name" value="CoaE"/>
    <property type="match status" value="1"/>
</dbReference>
<evidence type="ECO:0000256" key="3">
    <source>
        <dbReference type="ARBA" id="ARBA00022679"/>
    </source>
</evidence>
<evidence type="ECO:0000313" key="10">
    <source>
        <dbReference type="EMBL" id="GLQ73828.1"/>
    </source>
</evidence>
<dbReference type="EC" id="2.7.1.24" evidence="8 9"/>
<evidence type="ECO:0000256" key="2">
    <source>
        <dbReference type="ARBA" id="ARBA00022490"/>
    </source>
</evidence>
<organism evidence="10 11">
    <name type="scientific">Vibrio penaeicida</name>
    <dbReference type="NCBI Taxonomy" id="104609"/>
    <lineage>
        <taxon>Bacteria</taxon>
        <taxon>Pseudomonadati</taxon>
        <taxon>Pseudomonadota</taxon>
        <taxon>Gammaproteobacteria</taxon>
        <taxon>Vibrionales</taxon>
        <taxon>Vibrionaceae</taxon>
        <taxon>Vibrio</taxon>
    </lineage>
</organism>
<evidence type="ECO:0000256" key="8">
    <source>
        <dbReference type="HAMAP-Rule" id="MF_00376"/>
    </source>
</evidence>
<dbReference type="HAMAP" id="MF_00376">
    <property type="entry name" value="Dephospho_CoA_kinase"/>
    <property type="match status" value="1"/>
</dbReference>
<evidence type="ECO:0000256" key="9">
    <source>
        <dbReference type="NCBIfam" id="TIGR00152"/>
    </source>
</evidence>
<dbReference type="PANTHER" id="PTHR10695">
    <property type="entry name" value="DEPHOSPHO-COA KINASE-RELATED"/>
    <property type="match status" value="1"/>
</dbReference>
<dbReference type="SUPFAM" id="SSF52540">
    <property type="entry name" value="P-loop containing nucleoside triphosphate hydrolases"/>
    <property type="match status" value="1"/>
</dbReference>
<comment type="function">
    <text evidence="8">Catalyzes the phosphorylation of the 3'-hydroxyl group of dephosphocoenzyme A to form coenzyme A.</text>
</comment>
<gene>
    <name evidence="8 10" type="primary">coaE</name>
    <name evidence="10" type="ORF">GCM10007932_31880</name>
</gene>
<keyword evidence="3 8" id="KW-0808">Transferase</keyword>
<dbReference type="GO" id="GO:0004140">
    <property type="term" value="F:dephospho-CoA kinase activity"/>
    <property type="evidence" value="ECO:0007669"/>
    <property type="project" value="UniProtKB-UniRule"/>
</dbReference>
<sequence>MAFVVGLTGGIASGKTTVANLFQKHFKIDIVDADVIARQVVEPNSEGLGKIAEYFGADVLNSDGSLNRVELRARVFENENEKLWLNNLLHPMIRQKMKQSLMQLQSPYGLLVVPLLVENQLQSMADTVLVVDVSRDTQIQRTMNRDNVPQAQVESILNAQVTREERLSHANDVIDNDSSESDLLSQVTALHQKYLSLSH</sequence>
<dbReference type="PANTHER" id="PTHR10695:SF46">
    <property type="entry name" value="BIFUNCTIONAL COENZYME A SYNTHASE-RELATED"/>
    <property type="match status" value="1"/>
</dbReference>
<evidence type="ECO:0000256" key="7">
    <source>
        <dbReference type="ARBA" id="ARBA00022993"/>
    </source>
</evidence>
<dbReference type="InterPro" id="IPR027417">
    <property type="entry name" value="P-loop_NTPase"/>
</dbReference>